<proteinExistence type="predicted"/>
<dbReference type="SUPFAM" id="SSF47226">
    <property type="entry name" value="Histidine-containing phosphotransfer domain, HPT domain"/>
    <property type="match status" value="1"/>
</dbReference>
<protein>
    <submittedName>
        <fullName evidence="4">Hpt domain-containing protein</fullName>
    </submittedName>
</protein>
<dbReference type="GO" id="GO:0004672">
    <property type="term" value="F:protein kinase activity"/>
    <property type="evidence" value="ECO:0007669"/>
    <property type="project" value="UniProtKB-ARBA"/>
</dbReference>
<dbReference type="Proteomes" id="UP001210770">
    <property type="component" value="Chromosome"/>
</dbReference>
<dbReference type="InterPro" id="IPR008207">
    <property type="entry name" value="Sig_transdc_His_kin_Hpt_dom"/>
</dbReference>
<evidence type="ECO:0000256" key="1">
    <source>
        <dbReference type="ARBA" id="ARBA00023012"/>
    </source>
</evidence>
<dbReference type="Gene3D" id="1.20.120.160">
    <property type="entry name" value="HPT domain"/>
    <property type="match status" value="1"/>
</dbReference>
<dbReference type="InterPro" id="IPR036641">
    <property type="entry name" value="HPT_dom_sf"/>
</dbReference>
<dbReference type="EMBL" id="CP116423">
    <property type="protein sequence ID" value="WCE71054.1"/>
    <property type="molecule type" value="Genomic_DNA"/>
</dbReference>
<dbReference type="AlphaFoldDB" id="A0AAX3LQN8"/>
<feature type="domain" description="HPt" evidence="3">
    <location>
        <begin position="7"/>
        <end position="111"/>
    </location>
</feature>
<feature type="modified residue" description="Phosphohistidine" evidence="2">
    <location>
        <position position="54"/>
    </location>
</feature>
<evidence type="ECO:0000313" key="4">
    <source>
        <dbReference type="EMBL" id="WCE71054.1"/>
    </source>
</evidence>
<gene>
    <name evidence="4" type="ORF">PL336_04210</name>
</gene>
<dbReference type="PROSITE" id="PS50894">
    <property type="entry name" value="HPT"/>
    <property type="match status" value="1"/>
</dbReference>
<reference evidence="4" key="1">
    <citation type="submission" date="2023-01" db="EMBL/GenBank/DDBJ databases">
        <title>Comparative genomic analysis of cold water coral derived Sulfitobacter faviae: insights into their metabolism and habitat adaptation.</title>
        <authorList>
            <person name="Guo Y."/>
            <person name="Lin S."/>
            <person name="Huang Z."/>
            <person name="Tang K."/>
            <person name="Wang X."/>
        </authorList>
    </citation>
    <scope>NUCLEOTIDE SEQUENCE</scope>
    <source>
        <strain evidence="4">SCSIO W_1865</strain>
    </source>
</reference>
<dbReference type="RefSeq" id="WP_271689239.1">
    <property type="nucleotide sequence ID" value="NZ_CP116423.1"/>
</dbReference>
<organism evidence="4 5">
    <name type="scientific">Sulfitobacter faviae</name>
    <dbReference type="NCBI Taxonomy" id="1775881"/>
    <lineage>
        <taxon>Bacteria</taxon>
        <taxon>Pseudomonadati</taxon>
        <taxon>Pseudomonadota</taxon>
        <taxon>Alphaproteobacteria</taxon>
        <taxon>Rhodobacterales</taxon>
        <taxon>Roseobacteraceae</taxon>
        <taxon>Sulfitobacter</taxon>
    </lineage>
</organism>
<dbReference type="GO" id="GO:0000160">
    <property type="term" value="P:phosphorelay signal transduction system"/>
    <property type="evidence" value="ECO:0007669"/>
    <property type="project" value="UniProtKB-KW"/>
</dbReference>
<evidence type="ECO:0000313" key="5">
    <source>
        <dbReference type="Proteomes" id="UP001210770"/>
    </source>
</evidence>
<evidence type="ECO:0000259" key="3">
    <source>
        <dbReference type="PROSITE" id="PS50894"/>
    </source>
</evidence>
<keyword evidence="1" id="KW-0902">Two-component regulatory system</keyword>
<sequence length="111" mass="12409">MAPTETYEQRVAATRKRFIEGMPERLQAVADALRETDGADPRETKARKVHRMLHDLAGNAAMLEYAEIEDRLRKGLRVAEDADESSAPLSTDDIRIIETALADARSVTEEI</sequence>
<name>A0AAX3LQN8_9RHOB</name>
<dbReference type="Pfam" id="PF01627">
    <property type="entry name" value="Hpt"/>
    <property type="match status" value="1"/>
</dbReference>
<keyword evidence="2" id="KW-0597">Phosphoprotein</keyword>
<evidence type="ECO:0000256" key="2">
    <source>
        <dbReference type="PROSITE-ProRule" id="PRU00110"/>
    </source>
</evidence>
<accession>A0AAX3LQN8</accession>